<dbReference type="RefSeq" id="WP_012777238.1">
    <property type="nucleotide sequence ID" value="NC_012962.1"/>
</dbReference>
<dbReference type="Pfam" id="PF05844">
    <property type="entry name" value="YopD"/>
    <property type="match status" value="1"/>
</dbReference>
<dbReference type="Proteomes" id="UP000280955">
    <property type="component" value="Unassembled WGS sequence"/>
</dbReference>
<feature type="transmembrane region" description="Helical" evidence="1">
    <location>
        <begin position="121"/>
        <end position="145"/>
    </location>
</feature>
<dbReference type="InterPro" id="IPR008898">
    <property type="entry name" value="YopD-like"/>
</dbReference>
<keyword evidence="1" id="KW-0472">Membrane</keyword>
<keyword evidence="1" id="KW-0812">Transmembrane</keyword>
<sequence length="297" mass="32692">MGINDSASVSGQKVTSNHIVGLETDEISISTQTAHEAAIQPSEKTGQMNRVVLIAPKQNLDLNRLGNAERELSNTLDMMSLIFEIAKRMRELGILQRDIENKASIDAQKSQVDEMRHGAKLMIATAVVSGLMTVGSGFIGIFSSVKNSQTVKQQRTLENNIAGRNELIDLKLQQLGKNGDVDRAVVGKVWANAQLLDEKALKSLTVVFEDRNSKQQFLSAVMKSLESMSNNSVQVEQGLSQAKVKEHEVDASIAQHEKQKSEDQISLDNNFMRDVLQLIQQIYQSHVQALRAATGVV</sequence>
<evidence type="ECO:0000256" key="1">
    <source>
        <dbReference type="SAM" id="Phobius"/>
    </source>
</evidence>
<protein>
    <submittedName>
        <fullName evidence="2">Type III secretion system translocon protein (YopD/IpaC/EspB family)</fullName>
    </submittedName>
</protein>
<proteinExistence type="predicted"/>
<evidence type="ECO:0000313" key="2">
    <source>
        <dbReference type="EMBL" id="RKS66877.1"/>
    </source>
</evidence>
<comment type="caution">
    <text evidence="2">The sequence shown here is derived from an EMBL/GenBank/DDBJ whole genome shotgun (WGS) entry which is preliminary data.</text>
</comment>
<keyword evidence="1" id="KW-1133">Transmembrane helix</keyword>
<name>A0ABX9STW7_9GAMM</name>
<evidence type="ECO:0000313" key="3">
    <source>
        <dbReference type="Proteomes" id="UP000280955"/>
    </source>
</evidence>
<accession>A0ABX9STW7</accession>
<keyword evidence="3" id="KW-1185">Reference proteome</keyword>
<reference evidence="2 3" key="1">
    <citation type="submission" date="2018-10" db="EMBL/GenBank/DDBJ databases">
        <title>Genomic Encyclopedia of Archaeal and Bacterial Type Strains, Phase II (KMG-II): from individual species to whole genera.</title>
        <authorList>
            <person name="Goeker M."/>
        </authorList>
    </citation>
    <scope>NUCLEOTIDE SEQUENCE [LARGE SCALE GENOMIC DNA]</scope>
    <source>
        <strain evidence="2 3">DSM 15149</strain>
    </source>
</reference>
<gene>
    <name evidence="2" type="ORF">BDD30_1224</name>
</gene>
<dbReference type="EMBL" id="RBLJ01000001">
    <property type="protein sequence ID" value="RKS66877.1"/>
    <property type="molecule type" value="Genomic_DNA"/>
</dbReference>
<dbReference type="NCBIfam" id="NF038055">
    <property type="entry name" value="T3SS_SctB_pilot"/>
    <property type="match status" value="1"/>
</dbReference>
<organism evidence="2 3">
    <name type="scientific">Photorhabdus asymbiotica</name>
    <dbReference type="NCBI Taxonomy" id="291112"/>
    <lineage>
        <taxon>Bacteria</taxon>
        <taxon>Pseudomonadati</taxon>
        <taxon>Pseudomonadota</taxon>
        <taxon>Gammaproteobacteria</taxon>
        <taxon>Enterobacterales</taxon>
        <taxon>Morganellaceae</taxon>
        <taxon>Photorhabdus</taxon>
    </lineage>
</organism>